<dbReference type="Gene3D" id="1.20.120.50">
    <property type="entry name" value="Hemerythrin-like"/>
    <property type="match status" value="1"/>
</dbReference>
<dbReference type="InterPro" id="IPR035938">
    <property type="entry name" value="Hemerythrin-like_sf"/>
</dbReference>
<organism evidence="5 6">
    <name type="scientific">Pseudodesulfovibrio sediminis</name>
    <dbReference type="NCBI Taxonomy" id="2810563"/>
    <lineage>
        <taxon>Bacteria</taxon>
        <taxon>Pseudomonadati</taxon>
        <taxon>Thermodesulfobacteriota</taxon>
        <taxon>Desulfovibrionia</taxon>
        <taxon>Desulfovibrionales</taxon>
        <taxon>Desulfovibrionaceae</taxon>
    </lineage>
</organism>
<evidence type="ECO:0000259" key="4">
    <source>
        <dbReference type="Pfam" id="PF01814"/>
    </source>
</evidence>
<gene>
    <name evidence="5" type="ORF">PSDVSF_13710</name>
</gene>
<proteinExistence type="inferred from homology"/>
<keyword evidence="6" id="KW-1185">Reference proteome</keyword>
<feature type="domain" description="Hemerythrin-like" evidence="4">
    <location>
        <begin position="38"/>
        <end position="154"/>
    </location>
</feature>
<evidence type="ECO:0000256" key="3">
    <source>
        <dbReference type="ARBA" id="ARBA00023004"/>
    </source>
</evidence>
<dbReference type="Pfam" id="PF01814">
    <property type="entry name" value="Hemerythrin"/>
    <property type="match status" value="1"/>
</dbReference>
<dbReference type="RefSeq" id="WP_229595494.1">
    <property type="nucleotide sequence ID" value="NZ_AP024485.1"/>
</dbReference>
<accession>A0ABM7P397</accession>
<dbReference type="NCBIfam" id="TIGR02481">
    <property type="entry name" value="hemeryth_dom"/>
    <property type="match status" value="1"/>
</dbReference>
<dbReference type="SUPFAM" id="SSF47188">
    <property type="entry name" value="Hemerythrin-like"/>
    <property type="match status" value="1"/>
</dbReference>
<comment type="similarity">
    <text evidence="1">Belongs to the hemerythrin family.</text>
</comment>
<protein>
    <recommendedName>
        <fullName evidence="4">Hemerythrin-like domain-containing protein</fullName>
    </recommendedName>
</protein>
<evidence type="ECO:0000313" key="6">
    <source>
        <dbReference type="Proteomes" id="UP001053296"/>
    </source>
</evidence>
<evidence type="ECO:0000256" key="1">
    <source>
        <dbReference type="ARBA" id="ARBA00010587"/>
    </source>
</evidence>
<dbReference type="PANTHER" id="PTHR37164:SF1">
    <property type="entry name" value="BACTERIOHEMERYTHRIN"/>
    <property type="match status" value="1"/>
</dbReference>
<name>A0ABM7P397_9BACT</name>
<dbReference type="PANTHER" id="PTHR37164">
    <property type="entry name" value="BACTERIOHEMERYTHRIN"/>
    <property type="match status" value="1"/>
</dbReference>
<dbReference type="InterPro" id="IPR050669">
    <property type="entry name" value="Hemerythrin"/>
</dbReference>
<dbReference type="InterPro" id="IPR012312">
    <property type="entry name" value="Hemerythrin-like"/>
</dbReference>
<dbReference type="InterPro" id="IPR012827">
    <property type="entry name" value="Hemerythrin_metal-bd"/>
</dbReference>
<dbReference type="EMBL" id="AP024485">
    <property type="protein sequence ID" value="BCS88129.1"/>
    <property type="molecule type" value="Genomic_DNA"/>
</dbReference>
<evidence type="ECO:0000256" key="2">
    <source>
        <dbReference type="ARBA" id="ARBA00022723"/>
    </source>
</evidence>
<keyword evidence="3" id="KW-0408">Iron</keyword>
<keyword evidence="2" id="KW-0479">Metal-binding</keyword>
<sequence>MLLTKSKDDSKHELAWTRWVLQSARIWGDVSGIVQTIGIHAVDEDHRKFTQYALDLNLIIQALNNRDVSFDNLHRGAEIFEHLLDYAEIHFNREKRIMRKMESPMLQEHLEQHAMFLGMIEDHYSDFKRGRLQMVSGLKLSILDWWVNHINVVDYKTFVLGKNDNMRLVK</sequence>
<dbReference type="CDD" id="cd12107">
    <property type="entry name" value="Hemerythrin"/>
    <property type="match status" value="1"/>
</dbReference>
<evidence type="ECO:0000313" key="5">
    <source>
        <dbReference type="EMBL" id="BCS88129.1"/>
    </source>
</evidence>
<reference evidence="5" key="1">
    <citation type="journal article" date="2022" name="Arch. Microbiol.">
        <title>Pseudodesulfovibrio sediminis sp. nov., a mesophilic and neutrophilic sulfate-reducing bacterium isolated from sediment of a brackish lake.</title>
        <authorList>
            <person name="Takahashi A."/>
            <person name="Kojima H."/>
            <person name="Watanabe M."/>
            <person name="Fukui M."/>
        </authorList>
    </citation>
    <scope>NUCLEOTIDE SEQUENCE</scope>
    <source>
        <strain evidence="5">SF6</strain>
    </source>
</reference>
<dbReference type="Proteomes" id="UP001053296">
    <property type="component" value="Chromosome"/>
</dbReference>